<organism evidence="1 2">
    <name type="scientific">Hymenobacter persicinus</name>
    <dbReference type="NCBI Taxonomy" id="2025506"/>
    <lineage>
        <taxon>Bacteria</taxon>
        <taxon>Pseudomonadati</taxon>
        <taxon>Bacteroidota</taxon>
        <taxon>Cytophagia</taxon>
        <taxon>Cytophagales</taxon>
        <taxon>Hymenobacteraceae</taxon>
        <taxon>Hymenobacter</taxon>
    </lineage>
</organism>
<sequence>TLVNADTDQDIQTLAPGAVINLSTLPTRNLNIRANTDPAVVGSVVFELSGAQVQNQTESAAPYALFSDFQGDYFNWTPPAGSYSLTATPYSGAGGSGTPGTALTISFSVLDPTGAVTSFTLVNADTDQDIQTLTSGSVLDLSSLPTRNLNVRANVSSAPVGSVLFALSGPQNQNLLEGSAPFALFSDVAGNYNAWQPPVGSYSLTATPYRTTTGGGDAGPALTISFSVVDPTGTVTSFTLVNADTDQDIQTLTPGATLNLATLPTRNLNIRANATSDVGSVSFALSGQQTATATESVVPYALFGDFQGDYNVWVPELGTYSLTATPFPAANGAGAPGTALTMSFSVIEQGPPLPVTLTAFTCQVSSNEVDIRWATASELHNKEFVVQRSQDGQMFANLAVIPGQGSTNVAQTYSYRDTDLRPSMTVLYYRLQQVDFNGSSTYSLVRVVNLPNSLSRLQVYPTVVTDGQLYFAAPEKPVAGTLAQLELYNLQGRKMESYPATTLANGSIPTAGLKPGTYLLRYTSTTKSFTTRFVIP</sequence>
<dbReference type="AlphaFoldDB" id="A0A4Q5L6H6"/>
<evidence type="ECO:0000313" key="1">
    <source>
        <dbReference type="EMBL" id="RYU73093.1"/>
    </source>
</evidence>
<accession>A0A4Q5L6H6</accession>
<dbReference type="EMBL" id="SEWE01000108">
    <property type="protein sequence ID" value="RYU73093.1"/>
    <property type="molecule type" value="Genomic_DNA"/>
</dbReference>
<name>A0A4Q5L6H6_9BACT</name>
<proteinExistence type="predicted"/>
<dbReference type="InterPro" id="IPR013783">
    <property type="entry name" value="Ig-like_fold"/>
</dbReference>
<dbReference type="Gene3D" id="2.60.40.10">
    <property type="entry name" value="Immunoglobulins"/>
    <property type="match status" value="2"/>
</dbReference>
<feature type="non-terminal residue" evidence="1">
    <location>
        <position position="1"/>
    </location>
</feature>
<evidence type="ECO:0000313" key="2">
    <source>
        <dbReference type="Proteomes" id="UP000294155"/>
    </source>
</evidence>
<gene>
    <name evidence="1" type="ORF">EWM57_20795</name>
</gene>
<dbReference type="Proteomes" id="UP000294155">
    <property type="component" value="Unassembled WGS sequence"/>
</dbReference>
<comment type="caution">
    <text evidence="1">The sequence shown here is derived from an EMBL/GenBank/DDBJ whole genome shotgun (WGS) entry which is preliminary data.</text>
</comment>
<dbReference type="NCBIfam" id="TIGR04183">
    <property type="entry name" value="Por_Secre_tail"/>
    <property type="match status" value="1"/>
</dbReference>
<reference evidence="1 2" key="1">
    <citation type="submission" date="2019-02" db="EMBL/GenBank/DDBJ databases">
        <title>Bacterial novel species isolated from soil.</title>
        <authorList>
            <person name="Jung H.-Y."/>
        </authorList>
    </citation>
    <scope>NUCLEOTIDE SEQUENCE [LARGE SCALE GENOMIC DNA]</scope>
    <source>
        <strain evidence="1 2">1-3-3-3</strain>
    </source>
</reference>
<protein>
    <submittedName>
        <fullName evidence="1">T9SS type A sorting domain-containing protein</fullName>
    </submittedName>
</protein>
<keyword evidence="2" id="KW-1185">Reference proteome</keyword>
<dbReference type="RefSeq" id="WP_129923213.1">
    <property type="nucleotide sequence ID" value="NZ_SEWE01000108.1"/>
</dbReference>
<dbReference type="OrthoDB" id="868831at2"/>
<dbReference type="InterPro" id="IPR026444">
    <property type="entry name" value="Secre_tail"/>
</dbReference>